<feature type="domain" description="RNA polymerase sigma factor 70 region 4 type 2" evidence="1">
    <location>
        <begin position="114"/>
        <end position="163"/>
    </location>
</feature>
<keyword evidence="3" id="KW-1185">Reference proteome</keyword>
<dbReference type="Pfam" id="PF08281">
    <property type="entry name" value="Sigma70_r4_2"/>
    <property type="match status" value="1"/>
</dbReference>
<dbReference type="InterPro" id="IPR013324">
    <property type="entry name" value="RNA_pol_sigma_r3/r4-like"/>
</dbReference>
<dbReference type="EMBL" id="JACVVD010000004">
    <property type="protein sequence ID" value="MBD0381216.1"/>
    <property type="molecule type" value="Genomic_DNA"/>
</dbReference>
<dbReference type="GO" id="GO:0006352">
    <property type="term" value="P:DNA-templated transcription initiation"/>
    <property type="evidence" value="ECO:0007669"/>
    <property type="project" value="InterPro"/>
</dbReference>
<dbReference type="Gene3D" id="1.10.10.10">
    <property type="entry name" value="Winged helix-like DNA-binding domain superfamily/Winged helix DNA-binding domain"/>
    <property type="match status" value="1"/>
</dbReference>
<organism evidence="2 3">
    <name type="scientific">Paenibacillus sedimenti</name>
    <dbReference type="NCBI Taxonomy" id="2770274"/>
    <lineage>
        <taxon>Bacteria</taxon>
        <taxon>Bacillati</taxon>
        <taxon>Bacillota</taxon>
        <taxon>Bacilli</taxon>
        <taxon>Bacillales</taxon>
        <taxon>Paenibacillaceae</taxon>
        <taxon>Paenibacillus</taxon>
    </lineage>
</organism>
<dbReference type="SUPFAM" id="SSF88659">
    <property type="entry name" value="Sigma3 and sigma4 domains of RNA polymerase sigma factors"/>
    <property type="match status" value="1"/>
</dbReference>
<proteinExistence type="predicted"/>
<dbReference type="AlphaFoldDB" id="A0A926KQS9"/>
<dbReference type="InterPro" id="IPR036388">
    <property type="entry name" value="WH-like_DNA-bd_sf"/>
</dbReference>
<evidence type="ECO:0000259" key="1">
    <source>
        <dbReference type="Pfam" id="PF08281"/>
    </source>
</evidence>
<gene>
    <name evidence="2" type="ORF">ICC18_13915</name>
</gene>
<dbReference type="GO" id="GO:0016987">
    <property type="term" value="F:sigma factor activity"/>
    <property type="evidence" value="ECO:0007669"/>
    <property type="project" value="InterPro"/>
</dbReference>
<evidence type="ECO:0000313" key="3">
    <source>
        <dbReference type="Proteomes" id="UP000650466"/>
    </source>
</evidence>
<dbReference type="Proteomes" id="UP000650466">
    <property type="component" value="Unassembled WGS sequence"/>
</dbReference>
<evidence type="ECO:0000313" key="2">
    <source>
        <dbReference type="EMBL" id="MBD0381216.1"/>
    </source>
</evidence>
<sequence length="176" mass="20628">MSVVREADQTNGWLTHIRDLKKSYRGTYWMLRKALKACGEDETHPDYKTLKEMISDVNFAIMWMHTGKRPGNKRGIERRAAYQRDKLMDPLKMQAYVQQHHAGSPANISDDERFRLGEAMRCLSERERECYELAHGHGFPFQYIADMLQISKGSVEQYVRRAQEKISDELRGNLFL</sequence>
<accession>A0A926KQS9</accession>
<name>A0A926KQS9_9BACL</name>
<dbReference type="GO" id="GO:0003677">
    <property type="term" value="F:DNA binding"/>
    <property type="evidence" value="ECO:0007669"/>
    <property type="project" value="InterPro"/>
</dbReference>
<dbReference type="InterPro" id="IPR013249">
    <property type="entry name" value="RNA_pol_sigma70_r4_t2"/>
</dbReference>
<reference evidence="2" key="1">
    <citation type="submission" date="2020-09" db="EMBL/GenBank/DDBJ databases">
        <title>Draft Genome Sequence of Paenibacillus sp. WST5.</title>
        <authorList>
            <person name="Bao Z."/>
        </authorList>
    </citation>
    <scope>NUCLEOTIDE SEQUENCE</scope>
    <source>
        <strain evidence="2">WST5</strain>
    </source>
</reference>
<comment type="caution">
    <text evidence="2">The sequence shown here is derived from an EMBL/GenBank/DDBJ whole genome shotgun (WGS) entry which is preliminary data.</text>
</comment>
<protein>
    <submittedName>
        <fullName evidence="2">RNA polymerase subunit sigma-24</fullName>
    </submittedName>
</protein>
<dbReference type="CDD" id="cd06171">
    <property type="entry name" value="Sigma70_r4"/>
    <property type="match status" value="1"/>
</dbReference>
<dbReference type="NCBIfam" id="NF005385">
    <property type="entry name" value="PRK06930.1"/>
    <property type="match status" value="1"/>
</dbReference>